<dbReference type="PANTHER" id="PTHR35936:SF17">
    <property type="entry name" value="ARGININE-BINDING EXTRACELLULAR PROTEIN ARTP"/>
    <property type="match status" value="1"/>
</dbReference>
<dbReference type="Pfam" id="PF00497">
    <property type="entry name" value="SBP_bac_3"/>
    <property type="match status" value="1"/>
</dbReference>
<dbReference type="InterPro" id="IPR001638">
    <property type="entry name" value="Solute-binding_3/MltF_N"/>
</dbReference>
<accession>A0ABQ6IQR4</accession>
<evidence type="ECO:0000256" key="2">
    <source>
        <dbReference type="SAM" id="MobiDB-lite"/>
    </source>
</evidence>
<keyword evidence="1 3" id="KW-0732">Signal</keyword>
<reference evidence="6" key="1">
    <citation type="journal article" date="2019" name="Int. J. Syst. Evol. Microbiol.">
        <title>The Global Catalogue of Microorganisms (GCM) 10K type strain sequencing project: providing services to taxonomists for standard genome sequencing and annotation.</title>
        <authorList>
            <consortium name="The Broad Institute Genomics Platform"/>
            <consortium name="The Broad Institute Genome Sequencing Center for Infectious Disease"/>
            <person name="Wu L."/>
            <person name="Ma J."/>
        </authorList>
    </citation>
    <scope>NUCLEOTIDE SEQUENCE [LARGE SCALE GENOMIC DNA]</scope>
    <source>
        <strain evidence="6">NBRC 113072</strain>
    </source>
</reference>
<name>A0ABQ6IQR4_9MICO</name>
<dbReference type="SMART" id="SM00062">
    <property type="entry name" value="PBPb"/>
    <property type="match status" value="1"/>
</dbReference>
<dbReference type="Gene3D" id="3.40.190.10">
    <property type="entry name" value="Periplasmic binding protein-like II"/>
    <property type="match status" value="2"/>
</dbReference>
<evidence type="ECO:0000256" key="1">
    <source>
        <dbReference type="ARBA" id="ARBA00022729"/>
    </source>
</evidence>
<comment type="caution">
    <text evidence="5">The sequence shown here is derived from an EMBL/GenBank/DDBJ whole genome shotgun (WGS) entry which is preliminary data.</text>
</comment>
<dbReference type="PROSITE" id="PS51257">
    <property type="entry name" value="PROKAR_LIPOPROTEIN"/>
    <property type="match status" value="1"/>
</dbReference>
<sequence length="323" mass="33551">MFAALTRLTRPTVAMAVVTAGLLLVSGCSDPETTPQAGAPGGATGAATDAAPGAGPEMLDDFADVQKDEAIAATVPASVRDSGMTVVMNVSSAPSKFFATDNSTIIGLNPDVARALGRVIGVDVKIQDVQFDGIIPGLQAKRYDLAVSSMAPSADRVQVLDMIEYASWGTSLAVKAGNPANVRVDTMCGKKIAVQQGSIQNTKRIPEHNAKCKSAGQPDIEQVVLPDQTAALLQLSTGRVDGVLADTPVLGWAAKQRPGSIDLVDEIHKSPVAVALPKGSELTPAVQKGLQKLMGMPEYAQMFEKWGMSDAVLDKATKADGDS</sequence>
<gene>
    <name evidence="5" type="ORF">GCM10025883_23000</name>
</gene>
<evidence type="ECO:0000259" key="4">
    <source>
        <dbReference type="SMART" id="SM00062"/>
    </source>
</evidence>
<feature type="chain" id="PRO_5045874513" evidence="3">
    <location>
        <begin position="17"/>
        <end position="323"/>
    </location>
</feature>
<dbReference type="RefSeq" id="WP_284303989.1">
    <property type="nucleotide sequence ID" value="NZ_BSUO01000001.1"/>
</dbReference>
<dbReference type="PANTHER" id="PTHR35936">
    <property type="entry name" value="MEMBRANE-BOUND LYTIC MUREIN TRANSGLYCOSYLASE F"/>
    <property type="match status" value="1"/>
</dbReference>
<dbReference type="CDD" id="cd01004">
    <property type="entry name" value="PBP2_MidA_like"/>
    <property type="match status" value="1"/>
</dbReference>
<dbReference type="Proteomes" id="UP001157126">
    <property type="component" value="Unassembled WGS sequence"/>
</dbReference>
<dbReference type="EMBL" id="BSUO01000001">
    <property type="protein sequence ID" value="GMA40255.1"/>
    <property type="molecule type" value="Genomic_DNA"/>
</dbReference>
<protein>
    <submittedName>
        <fullName evidence="5">ABC transporter substrate-binding protein</fullName>
    </submittedName>
</protein>
<evidence type="ECO:0000313" key="5">
    <source>
        <dbReference type="EMBL" id="GMA40255.1"/>
    </source>
</evidence>
<evidence type="ECO:0000313" key="6">
    <source>
        <dbReference type="Proteomes" id="UP001157126"/>
    </source>
</evidence>
<feature type="domain" description="Solute-binding protein family 3/N-terminal" evidence="4">
    <location>
        <begin position="85"/>
        <end position="310"/>
    </location>
</feature>
<dbReference type="SUPFAM" id="SSF53850">
    <property type="entry name" value="Periplasmic binding protein-like II"/>
    <property type="match status" value="1"/>
</dbReference>
<proteinExistence type="predicted"/>
<evidence type="ECO:0000256" key="3">
    <source>
        <dbReference type="SAM" id="SignalP"/>
    </source>
</evidence>
<feature type="region of interest" description="Disordered" evidence="2">
    <location>
        <begin position="33"/>
        <end position="53"/>
    </location>
</feature>
<feature type="signal peptide" evidence="3">
    <location>
        <begin position="1"/>
        <end position="16"/>
    </location>
</feature>
<keyword evidence="6" id="KW-1185">Reference proteome</keyword>
<organism evidence="5 6">
    <name type="scientific">Mobilicoccus caccae</name>
    <dbReference type="NCBI Taxonomy" id="1859295"/>
    <lineage>
        <taxon>Bacteria</taxon>
        <taxon>Bacillati</taxon>
        <taxon>Actinomycetota</taxon>
        <taxon>Actinomycetes</taxon>
        <taxon>Micrococcales</taxon>
        <taxon>Dermatophilaceae</taxon>
        <taxon>Mobilicoccus</taxon>
    </lineage>
</organism>